<keyword evidence="7" id="KW-0539">Nucleus</keyword>
<protein>
    <submittedName>
        <fullName evidence="10">9893_t:CDS:1</fullName>
    </submittedName>
</protein>
<keyword evidence="11" id="KW-1185">Reference proteome</keyword>
<feature type="domain" description="SRB8 ARM-like" evidence="9">
    <location>
        <begin position="420"/>
        <end position="531"/>
    </location>
</feature>
<proteinExistence type="inferred from homology"/>
<dbReference type="Pfam" id="PF12145">
    <property type="entry name" value="Med12-LCEWAV"/>
    <property type="match status" value="1"/>
</dbReference>
<keyword evidence="6" id="KW-0804">Transcription</keyword>
<dbReference type="InterPro" id="IPR021990">
    <property type="entry name" value="Mediator_Med12_LCEWAV"/>
</dbReference>
<gene>
    <name evidence="10" type="ORF">DEBURN_LOCUS5288</name>
</gene>
<name>A0A9N9F6L5_9GLOM</name>
<accession>A0A9N9F6L5</accession>
<dbReference type="Pfam" id="PF25326">
    <property type="entry name" value="ARM_SRB8"/>
    <property type="match status" value="1"/>
</dbReference>
<evidence type="ECO:0000256" key="6">
    <source>
        <dbReference type="ARBA" id="ARBA00023163"/>
    </source>
</evidence>
<feature type="domain" description="Mediator complex subunit Med12 LCEWAV-domain" evidence="8">
    <location>
        <begin position="202"/>
        <end position="315"/>
    </location>
</feature>
<organism evidence="10 11">
    <name type="scientific">Diversispora eburnea</name>
    <dbReference type="NCBI Taxonomy" id="1213867"/>
    <lineage>
        <taxon>Eukaryota</taxon>
        <taxon>Fungi</taxon>
        <taxon>Fungi incertae sedis</taxon>
        <taxon>Mucoromycota</taxon>
        <taxon>Glomeromycotina</taxon>
        <taxon>Glomeromycetes</taxon>
        <taxon>Diversisporales</taxon>
        <taxon>Diversisporaceae</taxon>
        <taxon>Diversispora</taxon>
    </lineage>
</organism>
<dbReference type="Proteomes" id="UP000789706">
    <property type="component" value="Unassembled WGS sequence"/>
</dbReference>
<dbReference type="OrthoDB" id="20828at2759"/>
<keyword evidence="3" id="KW-0678">Repressor</keyword>
<keyword evidence="5" id="KW-0010">Activator</keyword>
<reference evidence="10" key="1">
    <citation type="submission" date="2021-06" db="EMBL/GenBank/DDBJ databases">
        <authorList>
            <person name="Kallberg Y."/>
            <person name="Tangrot J."/>
            <person name="Rosling A."/>
        </authorList>
    </citation>
    <scope>NUCLEOTIDE SEQUENCE</scope>
    <source>
        <strain evidence="10">AZ414A</strain>
    </source>
</reference>
<evidence type="ECO:0000256" key="4">
    <source>
        <dbReference type="ARBA" id="ARBA00023015"/>
    </source>
</evidence>
<evidence type="ECO:0000313" key="10">
    <source>
        <dbReference type="EMBL" id="CAG8513305.1"/>
    </source>
</evidence>
<evidence type="ECO:0000256" key="5">
    <source>
        <dbReference type="ARBA" id="ARBA00023159"/>
    </source>
</evidence>
<keyword evidence="4" id="KW-0805">Transcription regulation</keyword>
<evidence type="ECO:0000259" key="9">
    <source>
        <dbReference type="Pfam" id="PF25326"/>
    </source>
</evidence>
<dbReference type="PANTHER" id="PTHR46567">
    <property type="entry name" value="MEDIATOR OF RNA POLYMERASE II TRANSCRIPTION SUBUNIT 12"/>
    <property type="match status" value="1"/>
</dbReference>
<comment type="caution">
    <text evidence="10">The sequence shown here is derived from an EMBL/GenBank/DDBJ whole genome shotgun (WGS) entry which is preliminary data.</text>
</comment>
<evidence type="ECO:0000259" key="8">
    <source>
        <dbReference type="Pfam" id="PF12145"/>
    </source>
</evidence>
<dbReference type="EMBL" id="CAJVPK010000459">
    <property type="protein sequence ID" value="CAG8513305.1"/>
    <property type="molecule type" value="Genomic_DNA"/>
</dbReference>
<dbReference type="PANTHER" id="PTHR46567:SF1">
    <property type="entry name" value="MEDIATOR OF RNA POLYMERASE II TRANSCRIPTION SUBUNIT 12"/>
    <property type="match status" value="1"/>
</dbReference>
<comment type="subcellular location">
    <subcellularLocation>
        <location evidence="1">Nucleus</location>
    </subcellularLocation>
</comment>
<dbReference type="AlphaFoldDB" id="A0A9N9F6L5"/>
<comment type="similarity">
    <text evidence="2">Belongs to the Mediator complex subunit 12 family.</text>
</comment>
<sequence>MLAKWQFDEGLVDTRILRWTLENLDKSDPLHAAIWLWFIQQFLAEYQRSRTLMRLLIETILKKLQDIIQNPVLATKLDFVVKMLKNMLQTLFLATPDMFVFPVCWNTYKDLLQTVLVEESPIKFEAILSKNMKRQRERYYELIRVRNEVFDEQKTDCIRKRSEKEIKDLKMINLLDKIGTNTDYQSFVAEYFCTNSKFQMLEAEFNARIDILCQWAVTIHRTGEYRAYLVCTILDIWKNLVISEEDKFQRLKSIQNSLMEFLDTYPLGNNGIHESEESEIISHLFGELIRNKLFSHPRYLQRLIARGDVHPERRNEERSMRHFKYIKSFPLYDAEEHHLNQRRYVLYGIHGNDNSDKYEYETLINKIKTKLPYMFSESSNELDEPIKDNPISNFHLSLNFDRESSNFIMNATKFSQTNVIQKWLLPSIKSFIQNTPIDTHNWHIPTYPGASLLNARQLSTIIQVIELFKDYSSLLEILSWNLENSMEKSIFQLIIDTLKRHEKVWKAMGKSEQVFEVLMRKNDLLRDKRSIELCIVKYLLNSLHGNDNEKRTKLEHDLQSIKKSPLSQAIARHRTRFPNTIDSMIGSSPYFKAINIDSRMDATQLYFMFECCTQSISQYSENYPDDDIAEIRRILSIFGDLLRDISDRTDGFDCFFKKWLKNYIHTEDKNVLRNNDSAWFLILFVILIVRHLVSMDIILEHLCNTSLNRILEKITSHKRLDQKELLECKNLAILVRLLLIQDGGESPCSEIVLSITDVQVLQHYCETLSQNNDFARILSGIFQKFAVFELSIDPNNSLVSTLQQLRSDFPNVYWFKQMCSVNIENIYHYFVKDSKKLFKVEKYIIEMIQTTLGDDNNSLDNECDKLTPYLKIIPTPINLWNFQKRRINLWLYMDKIMLTNNSSKNEVIEFFWKELILNSKQDSYVIAYLIRGMRDDVVTELFEYGMSVLKRCTDLVVGIEEIFRALLIPLGDEKKLEFCQELYKQVKKILDESINQENEDICVSGILSRIKLLVLGTYVLTGRVSTVFASKNQDVALRSKEYTLIVYWIVILVKLLCDKRIHLDGGGAANFDLILDLVCFLLDEIGRNARLVVVAELRKNHFNIPTIWSNRIKRVLPLSVLPERVGEHTIDPWLKIESLGERGDINSSPIDLSWYNAKAYPRPTKRLKRSDNHES</sequence>
<evidence type="ECO:0000256" key="2">
    <source>
        <dbReference type="ARBA" id="ARBA00010289"/>
    </source>
</evidence>
<evidence type="ECO:0000313" key="11">
    <source>
        <dbReference type="Proteomes" id="UP000789706"/>
    </source>
</evidence>
<evidence type="ECO:0000256" key="7">
    <source>
        <dbReference type="ARBA" id="ARBA00023242"/>
    </source>
</evidence>
<evidence type="ECO:0000256" key="3">
    <source>
        <dbReference type="ARBA" id="ARBA00022491"/>
    </source>
</evidence>
<dbReference type="InterPro" id="IPR057344">
    <property type="entry name" value="ARM_SRB8"/>
</dbReference>
<dbReference type="GO" id="GO:0005634">
    <property type="term" value="C:nucleus"/>
    <property type="evidence" value="ECO:0007669"/>
    <property type="project" value="UniProtKB-SubCell"/>
</dbReference>
<evidence type="ECO:0000256" key="1">
    <source>
        <dbReference type="ARBA" id="ARBA00004123"/>
    </source>
</evidence>